<dbReference type="Proteomes" id="UP000009227">
    <property type="component" value="Chromosome"/>
</dbReference>
<proteinExistence type="predicted"/>
<accession>F6BDC9</accession>
<sequence length="35" mass="4357">MHVYDEKVYVYYVDRLITYNDLFVFGNKVFELLIH</sequence>
<reference evidence="1 2" key="1">
    <citation type="submission" date="2011-05" db="EMBL/GenBank/DDBJ databases">
        <title>Complete sequence of Methanotorris igneus Kol 5.</title>
        <authorList>
            <consortium name="US DOE Joint Genome Institute"/>
            <person name="Lucas S."/>
            <person name="Han J."/>
            <person name="Lapidus A."/>
            <person name="Cheng J.-F."/>
            <person name="Goodwin L."/>
            <person name="Pitluck S."/>
            <person name="Peters L."/>
            <person name="Mikhailova N."/>
            <person name="Chertkov O."/>
            <person name="Han C."/>
            <person name="Tapia R."/>
            <person name="Land M."/>
            <person name="Hauser L."/>
            <person name="Kyrpides N."/>
            <person name="Ivanova N."/>
            <person name="Pagani I."/>
            <person name="Sieprawska-Lupa M."/>
            <person name="Whitman W."/>
            <person name="Woyke T."/>
        </authorList>
    </citation>
    <scope>NUCLEOTIDE SEQUENCE [LARGE SCALE GENOMIC DNA]</scope>
    <source>
        <strain evidence="2">DSM 5666 / JCM 11834 / Kol 5</strain>
    </source>
</reference>
<dbReference type="AlphaFoldDB" id="F6BDC9"/>
<evidence type="ECO:0000313" key="2">
    <source>
        <dbReference type="Proteomes" id="UP000009227"/>
    </source>
</evidence>
<keyword evidence="2" id="KW-1185">Reference proteome</keyword>
<dbReference type="KEGG" id="mig:Metig_0947"/>
<evidence type="ECO:0000313" key="1">
    <source>
        <dbReference type="EMBL" id="AEF96490.1"/>
    </source>
</evidence>
<organism evidence="2">
    <name type="scientific">Methanotorris igneus (strain DSM 5666 / JCM 11834 / Kol 5)</name>
    <dbReference type="NCBI Taxonomy" id="880724"/>
    <lineage>
        <taxon>Archaea</taxon>
        <taxon>Methanobacteriati</taxon>
        <taxon>Methanobacteriota</taxon>
        <taxon>Methanomada group</taxon>
        <taxon>Methanococci</taxon>
        <taxon>Methanococcales</taxon>
        <taxon>Methanocaldococcaceae</taxon>
        <taxon>Methanotorris</taxon>
    </lineage>
</organism>
<dbReference type="EMBL" id="CP002737">
    <property type="protein sequence ID" value="AEF96490.1"/>
    <property type="molecule type" value="Genomic_DNA"/>
</dbReference>
<dbReference type="HOGENOM" id="CLU_3362562_0_0_2"/>
<name>F6BDC9_METIK</name>
<gene>
    <name evidence="1" type="ordered locus">Metig_0947</name>
</gene>
<protein>
    <submittedName>
        <fullName evidence="1">Uncharacterized protein</fullName>
    </submittedName>
</protein>